<name>A0A0F9EKD0_9ZZZZ</name>
<evidence type="ECO:0000313" key="1">
    <source>
        <dbReference type="EMBL" id="KKL24328.1"/>
    </source>
</evidence>
<organism evidence="1">
    <name type="scientific">marine sediment metagenome</name>
    <dbReference type="NCBI Taxonomy" id="412755"/>
    <lineage>
        <taxon>unclassified sequences</taxon>
        <taxon>metagenomes</taxon>
        <taxon>ecological metagenomes</taxon>
    </lineage>
</organism>
<protein>
    <submittedName>
        <fullName evidence="1">Uncharacterized protein</fullName>
    </submittedName>
</protein>
<accession>A0A0F9EKD0</accession>
<reference evidence="1" key="1">
    <citation type="journal article" date="2015" name="Nature">
        <title>Complex archaea that bridge the gap between prokaryotes and eukaryotes.</title>
        <authorList>
            <person name="Spang A."/>
            <person name="Saw J.H."/>
            <person name="Jorgensen S.L."/>
            <person name="Zaremba-Niedzwiedzka K."/>
            <person name="Martijn J."/>
            <person name="Lind A.E."/>
            <person name="van Eijk R."/>
            <person name="Schleper C."/>
            <person name="Guy L."/>
            <person name="Ettema T.J."/>
        </authorList>
    </citation>
    <scope>NUCLEOTIDE SEQUENCE</scope>
</reference>
<dbReference type="EMBL" id="LAZR01036639">
    <property type="protein sequence ID" value="KKL24328.1"/>
    <property type="molecule type" value="Genomic_DNA"/>
</dbReference>
<gene>
    <name evidence="1" type="ORF">LCGC14_2416420</name>
</gene>
<dbReference type="AlphaFoldDB" id="A0A0F9EKD0"/>
<sequence>MPGDPQEDILVLNVPFDWNLSLDDADELALLCIPHGKNMQVEVSSVGFAGSVIPTGGTVDLEWRDCLRTEDNGLRDTVGGFVTSNVVEDRVLDCDSTTYPEVADVLGTLIADLKIGLPLPLYTLTNVTRALTHNCNANSLALLADQVAQLINDINDNRIVDVVFSNKTVDRQLDADSTSVLELADVAASLHDDLTPTADLITAQSLITQGIEGYVSIWTGGLVMNQGDLLNLELDIDSTADGEGYTAVVEYRVLRHSGG</sequence>
<comment type="caution">
    <text evidence="1">The sequence shown here is derived from an EMBL/GenBank/DDBJ whole genome shotgun (WGS) entry which is preliminary data.</text>
</comment>
<proteinExistence type="predicted"/>